<reference evidence="9" key="1">
    <citation type="submission" date="2023-10" db="EMBL/GenBank/DDBJ databases">
        <authorList>
            <person name="Chen Y."/>
            <person name="Shah S."/>
            <person name="Dougan E. K."/>
            <person name="Thang M."/>
            <person name="Chan C."/>
        </authorList>
    </citation>
    <scope>NUCLEOTIDE SEQUENCE [LARGE SCALE GENOMIC DNA]</scope>
</reference>
<dbReference type="PROSITE" id="PS00201">
    <property type="entry name" value="FLAVODOXIN"/>
    <property type="match status" value="1"/>
</dbReference>
<dbReference type="EMBL" id="CAUYUJ010018904">
    <property type="protein sequence ID" value="CAK0887183.1"/>
    <property type="molecule type" value="Genomic_DNA"/>
</dbReference>
<dbReference type="Gene3D" id="3.40.50.360">
    <property type="match status" value="1"/>
</dbReference>
<evidence type="ECO:0000313" key="9">
    <source>
        <dbReference type="EMBL" id="CAK0887183.1"/>
    </source>
</evidence>
<dbReference type="Pfam" id="PF00258">
    <property type="entry name" value="Flavodoxin_1"/>
    <property type="match status" value="1"/>
</dbReference>
<dbReference type="PROSITE" id="PS50902">
    <property type="entry name" value="FLAVODOXIN_LIKE"/>
    <property type="match status" value="1"/>
</dbReference>
<dbReference type="PANTHER" id="PTHR42809:SF1">
    <property type="entry name" value="FLAVODOXIN 1"/>
    <property type="match status" value="1"/>
</dbReference>
<dbReference type="SUPFAM" id="SSF52218">
    <property type="entry name" value="Flavoproteins"/>
    <property type="match status" value="1"/>
</dbReference>
<feature type="region of interest" description="Disordered" evidence="7">
    <location>
        <begin position="199"/>
        <end position="242"/>
    </location>
</feature>
<keyword evidence="5" id="KW-0288">FMN</keyword>
<dbReference type="Proteomes" id="UP001189429">
    <property type="component" value="Unassembled WGS sequence"/>
</dbReference>
<proteinExistence type="inferred from homology"/>
<keyword evidence="3" id="KW-0813">Transport</keyword>
<accession>A0ABN9WKS9</accession>
<dbReference type="InterPro" id="IPR001226">
    <property type="entry name" value="Flavodoxin_CS"/>
</dbReference>
<evidence type="ECO:0000256" key="6">
    <source>
        <dbReference type="ARBA" id="ARBA00022982"/>
    </source>
</evidence>
<keyword evidence="4" id="KW-0285">Flavoprotein</keyword>
<evidence type="ECO:0000313" key="10">
    <source>
        <dbReference type="Proteomes" id="UP001189429"/>
    </source>
</evidence>
<evidence type="ECO:0000256" key="5">
    <source>
        <dbReference type="ARBA" id="ARBA00022643"/>
    </source>
</evidence>
<comment type="cofactor">
    <cofactor evidence="1">
        <name>FMN</name>
        <dbReference type="ChEBI" id="CHEBI:58210"/>
    </cofactor>
</comment>
<dbReference type="InterPro" id="IPR036784">
    <property type="entry name" value="AK/P_DHK_N_sf"/>
</dbReference>
<protein>
    <recommendedName>
        <fullName evidence="8">Flavodoxin-like domain-containing protein</fullName>
    </recommendedName>
</protein>
<keyword evidence="6" id="KW-0249">Electron transport</keyword>
<name>A0ABN9WKS9_9DINO</name>
<keyword evidence="10" id="KW-1185">Reference proteome</keyword>
<feature type="compositionally biased region" description="Basic and acidic residues" evidence="7">
    <location>
        <begin position="221"/>
        <end position="231"/>
    </location>
</feature>
<feature type="domain" description="Flavodoxin-like" evidence="8">
    <location>
        <begin position="267"/>
        <end position="429"/>
    </location>
</feature>
<dbReference type="NCBIfam" id="NF006738">
    <property type="entry name" value="PRK09267.1-4"/>
    <property type="match status" value="1"/>
</dbReference>
<evidence type="ECO:0000259" key="8">
    <source>
        <dbReference type="PROSITE" id="PS50902"/>
    </source>
</evidence>
<comment type="similarity">
    <text evidence="2">Belongs to the flavodoxin family.</text>
</comment>
<comment type="caution">
    <text evidence="9">The sequence shown here is derived from an EMBL/GenBank/DDBJ whole genome shotgun (WGS) entry which is preliminary data.</text>
</comment>
<gene>
    <name evidence="9" type="ORF">PCOR1329_LOCUS68316</name>
</gene>
<sequence length="435" mass="48055">MAGRSLPAVSRRVEQYARHTATPVTLRELYRWGCGGAAERTHMREYLHTEVHPQRPALQGAAAAALRPRAGSQHGPRHRMSLYSQYVDWLDEFPKPVDEDGERRFLELLRRILDDSVLVIPRLGEAVREVREQMSEERYEEFRSEISLIMDRFCIKRIGLRFLLEHFIESSEAGSGVEDTSSWLIWKVFSRRPLARASQLRSGCGGGPGMESNEDGGGLEEAQRAGLRAERSSVLPEPPGGATGLLEMASARALHGNRGRRPCMRAIGVFFCTRTGNTQEVAELVGEMIGVVPVELGDTAVLGDLNTYDGLIVGAPTWNTGAHEKRSGTSLDGHLAEIRDLQMGGKMVAVFGCGDSFEWSSNFCDAIEEIHSAFSAAGAKMIGYVDASSYQHAESKSEVDGKFLGLPLDQENQIDLTEGRVEAWIRQLKQEGMPL</sequence>
<dbReference type="InterPro" id="IPR018955">
    <property type="entry name" value="BCDHK/PDK_N"/>
</dbReference>
<evidence type="ECO:0000256" key="2">
    <source>
        <dbReference type="ARBA" id="ARBA00005267"/>
    </source>
</evidence>
<dbReference type="InterPro" id="IPR008254">
    <property type="entry name" value="Flavodoxin/NO_synth"/>
</dbReference>
<dbReference type="InterPro" id="IPR050619">
    <property type="entry name" value="Flavodoxin"/>
</dbReference>
<evidence type="ECO:0000256" key="1">
    <source>
        <dbReference type="ARBA" id="ARBA00001917"/>
    </source>
</evidence>
<dbReference type="InterPro" id="IPR029039">
    <property type="entry name" value="Flavoprotein-like_sf"/>
</dbReference>
<dbReference type="Pfam" id="PF10436">
    <property type="entry name" value="BCDHK_Adom3"/>
    <property type="match status" value="1"/>
</dbReference>
<dbReference type="PANTHER" id="PTHR42809">
    <property type="entry name" value="FLAVODOXIN 2"/>
    <property type="match status" value="1"/>
</dbReference>
<evidence type="ECO:0000256" key="4">
    <source>
        <dbReference type="ARBA" id="ARBA00022630"/>
    </source>
</evidence>
<dbReference type="Gene3D" id="1.20.140.20">
    <property type="entry name" value="Alpha-ketoacid/pyruvate dehydrogenase kinase, N-terminal domain"/>
    <property type="match status" value="1"/>
</dbReference>
<evidence type="ECO:0000256" key="3">
    <source>
        <dbReference type="ARBA" id="ARBA00022448"/>
    </source>
</evidence>
<dbReference type="SUPFAM" id="SSF69012">
    <property type="entry name" value="alpha-ketoacid dehydrogenase kinase, N-terminal domain"/>
    <property type="match status" value="1"/>
</dbReference>
<organism evidence="9 10">
    <name type="scientific">Prorocentrum cordatum</name>
    <dbReference type="NCBI Taxonomy" id="2364126"/>
    <lineage>
        <taxon>Eukaryota</taxon>
        <taxon>Sar</taxon>
        <taxon>Alveolata</taxon>
        <taxon>Dinophyceae</taxon>
        <taxon>Prorocentrales</taxon>
        <taxon>Prorocentraceae</taxon>
        <taxon>Prorocentrum</taxon>
    </lineage>
</organism>
<evidence type="ECO:0000256" key="7">
    <source>
        <dbReference type="SAM" id="MobiDB-lite"/>
    </source>
</evidence>